<gene>
    <name evidence="11" type="primary">Kif9</name>
    <name evidence="11" type="ORF">AK812_SmicGene4967</name>
</gene>
<feature type="binding site" evidence="6">
    <location>
        <begin position="743"/>
        <end position="750"/>
    </location>
    <ligand>
        <name>ATP</name>
        <dbReference type="ChEBI" id="CHEBI:30616"/>
    </ligand>
</feature>
<dbReference type="SUPFAM" id="SSF54928">
    <property type="entry name" value="RNA-binding domain, RBD"/>
    <property type="match status" value="1"/>
</dbReference>
<dbReference type="Gene3D" id="2.60.120.620">
    <property type="entry name" value="q2cbj1_9rhob like domain"/>
    <property type="match status" value="1"/>
</dbReference>
<feature type="compositionally biased region" description="Low complexity" evidence="8">
    <location>
        <begin position="1101"/>
        <end position="1118"/>
    </location>
</feature>
<comment type="similarity">
    <text evidence="6">Belongs to the TRAFAC class myosin-kinesin ATPase superfamily. Kinesin family.</text>
</comment>
<keyword evidence="12" id="KW-1185">Reference proteome</keyword>
<dbReference type="SUPFAM" id="SSF52540">
    <property type="entry name" value="P-loop containing nucleoside triphosphate hydrolases"/>
    <property type="match status" value="1"/>
</dbReference>
<evidence type="ECO:0000256" key="5">
    <source>
        <dbReference type="ARBA" id="ARBA00023054"/>
    </source>
</evidence>
<evidence type="ECO:0000256" key="6">
    <source>
        <dbReference type="PROSITE-ProRule" id="PRU00283"/>
    </source>
</evidence>
<feature type="region of interest" description="Disordered" evidence="8">
    <location>
        <begin position="1222"/>
        <end position="1242"/>
    </location>
</feature>
<feature type="transmembrane region" description="Helical" evidence="9">
    <location>
        <begin position="359"/>
        <end position="376"/>
    </location>
</feature>
<dbReference type="PANTHER" id="PTHR47968:SF62">
    <property type="entry name" value="KINESIN FAMILY MEMBER 5A"/>
    <property type="match status" value="1"/>
</dbReference>
<dbReference type="InterPro" id="IPR019821">
    <property type="entry name" value="Kinesin_motor_CS"/>
</dbReference>
<keyword evidence="5 7" id="KW-0175">Coiled coil</keyword>
<dbReference type="EMBL" id="LSRX01000063">
    <property type="protein sequence ID" value="OLQ11237.1"/>
    <property type="molecule type" value="Genomic_DNA"/>
</dbReference>
<dbReference type="GO" id="GO:0007018">
    <property type="term" value="P:microtubule-based movement"/>
    <property type="evidence" value="ECO:0007669"/>
    <property type="project" value="InterPro"/>
</dbReference>
<evidence type="ECO:0000256" key="7">
    <source>
        <dbReference type="SAM" id="Coils"/>
    </source>
</evidence>
<dbReference type="InterPro" id="IPR036961">
    <property type="entry name" value="Kinesin_motor_dom_sf"/>
</dbReference>
<keyword evidence="2" id="KW-0493">Microtubule</keyword>
<dbReference type="SMART" id="SM00129">
    <property type="entry name" value="KISc"/>
    <property type="match status" value="1"/>
</dbReference>
<dbReference type="PROSITE" id="PS50067">
    <property type="entry name" value="KINESIN_MOTOR_2"/>
    <property type="match status" value="1"/>
</dbReference>
<dbReference type="Proteomes" id="UP000186817">
    <property type="component" value="Unassembled WGS sequence"/>
</dbReference>
<keyword evidence="1" id="KW-0597">Phosphoprotein</keyword>
<keyword evidence="3 6" id="KW-0547">Nucleotide-binding</keyword>
<protein>
    <submittedName>
        <fullName evidence="11">Kinesin-like protein KIF9</fullName>
    </submittedName>
</protein>
<organism evidence="11 12">
    <name type="scientific">Symbiodinium microadriaticum</name>
    <name type="common">Dinoflagellate</name>
    <name type="synonym">Zooxanthella microadriatica</name>
    <dbReference type="NCBI Taxonomy" id="2951"/>
    <lineage>
        <taxon>Eukaryota</taxon>
        <taxon>Sar</taxon>
        <taxon>Alveolata</taxon>
        <taxon>Dinophyceae</taxon>
        <taxon>Suessiales</taxon>
        <taxon>Symbiodiniaceae</taxon>
        <taxon>Symbiodinium</taxon>
    </lineage>
</organism>
<evidence type="ECO:0000313" key="12">
    <source>
        <dbReference type="Proteomes" id="UP000186817"/>
    </source>
</evidence>
<dbReference type="Pfam" id="PF00225">
    <property type="entry name" value="Kinesin"/>
    <property type="match status" value="1"/>
</dbReference>
<dbReference type="InterPro" id="IPR027640">
    <property type="entry name" value="Kinesin-like_fam"/>
</dbReference>
<dbReference type="Pfam" id="PF23735">
    <property type="entry name" value="KIF9"/>
    <property type="match status" value="1"/>
</dbReference>
<feature type="transmembrane region" description="Helical" evidence="9">
    <location>
        <begin position="475"/>
        <end position="494"/>
    </location>
</feature>
<feature type="compositionally biased region" description="Basic and acidic residues" evidence="8">
    <location>
        <begin position="1222"/>
        <end position="1232"/>
    </location>
</feature>
<feature type="coiled-coil region" evidence="7">
    <location>
        <begin position="992"/>
        <end position="1038"/>
    </location>
</feature>
<keyword evidence="9" id="KW-1133">Transmembrane helix</keyword>
<evidence type="ECO:0000259" key="10">
    <source>
        <dbReference type="PROSITE" id="PS50067"/>
    </source>
</evidence>
<dbReference type="PRINTS" id="PR00380">
    <property type="entry name" value="KINESINHEAVY"/>
</dbReference>
<evidence type="ECO:0000256" key="8">
    <source>
        <dbReference type="SAM" id="MobiDB-lite"/>
    </source>
</evidence>
<feature type="region of interest" description="Disordered" evidence="8">
    <location>
        <begin position="234"/>
        <end position="262"/>
    </location>
</feature>
<dbReference type="GO" id="GO:0008017">
    <property type="term" value="F:microtubule binding"/>
    <property type="evidence" value="ECO:0007669"/>
    <property type="project" value="InterPro"/>
</dbReference>
<evidence type="ECO:0000313" key="11">
    <source>
        <dbReference type="EMBL" id="OLQ11237.1"/>
    </source>
</evidence>
<keyword evidence="9" id="KW-0472">Membrane</keyword>
<keyword evidence="9" id="KW-0812">Transmembrane</keyword>
<feature type="region of interest" description="Disordered" evidence="8">
    <location>
        <begin position="1101"/>
        <end position="1164"/>
    </location>
</feature>
<dbReference type="GO" id="GO:0003777">
    <property type="term" value="F:microtubule motor activity"/>
    <property type="evidence" value="ECO:0007669"/>
    <property type="project" value="InterPro"/>
</dbReference>
<feature type="compositionally biased region" description="Polar residues" evidence="8">
    <location>
        <begin position="243"/>
        <end position="262"/>
    </location>
</feature>
<feature type="transmembrane region" description="Helical" evidence="9">
    <location>
        <begin position="327"/>
        <end position="347"/>
    </location>
</feature>
<dbReference type="Gene3D" id="3.40.850.10">
    <property type="entry name" value="Kinesin motor domain"/>
    <property type="match status" value="1"/>
</dbReference>
<name>A0A1Q9EV04_SYMMI</name>
<reference evidence="11 12" key="1">
    <citation type="submission" date="2016-02" db="EMBL/GenBank/DDBJ databases">
        <title>Genome analysis of coral dinoflagellate symbionts highlights evolutionary adaptations to a symbiotic lifestyle.</title>
        <authorList>
            <person name="Aranda M."/>
            <person name="Li Y."/>
            <person name="Liew Y.J."/>
            <person name="Baumgarten S."/>
            <person name="Simakov O."/>
            <person name="Wilson M."/>
            <person name="Piel J."/>
            <person name="Ashoor H."/>
            <person name="Bougouffa S."/>
            <person name="Bajic V.B."/>
            <person name="Ryu T."/>
            <person name="Ravasi T."/>
            <person name="Bayer T."/>
            <person name="Micklem G."/>
            <person name="Kim H."/>
            <person name="Bhak J."/>
            <person name="Lajeunesse T.C."/>
            <person name="Voolstra C.R."/>
        </authorList>
    </citation>
    <scope>NUCLEOTIDE SEQUENCE [LARGE SCALE GENOMIC DNA]</scope>
    <source>
        <strain evidence="11 12">CCMP2467</strain>
    </source>
</reference>
<evidence type="ECO:0000256" key="3">
    <source>
        <dbReference type="ARBA" id="ARBA00022741"/>
    </source>
</evidence>
<dbReference type="PROSITE" id="PS00411">
    <property type="entry name" value="KINESIN_MOTOR_1"/>
    <property type="match status" value="1"/>
</dbReference>
<feature type="transmembrane region" description="Helical" evidence="9">
    <location>
        <begin position="514"/>
        <end position="539"/>
    </location>
</feature>
<comment type="caution">
    <text evidence="11">The sequence shown here is derived from an EMBL/GenBank/DDBJ whole genome shotgun (WGS) entry which is preliminary data.</text>
</comment>
<keyword evidence="6" id="KW-0505">Motor protein</keyword>
<dbReference type="InterPro" id="IPR001752">
    <property type="entry name" value="Kinesin_motor_dom"/>
</dbReference>
<dbReference type="GO" id="GO:0005874">
    <property type="term" value="C:microtubule"/>
    <property type="evidence" value="ECO:0007669"/>
    <property type="project" value="UniProtKB-KW"/>
</dbReference>
<keyword evidence="4 6" id="KW-0067">ATP-binding</keyword>
<evidence type="ECO:0000256" key="2">
    <source>
        <dbReference type="ARBA" id="ARBA00022701"/>
    </source>
</evidence>
<dbReference type="InterPro" id="IPR056524">
    <property type="entry name" value="KIF6/9_C"/>
</dbReference>
<evidence type="ECO:0000256" key="4">
    <source>
        <dbReference type="ARBA" id="ARBA00022840"/>
    </source>
</evidence>
<dbReference type="OrthoDB" id="429894at2759"/>
<sequence>MGKYRLRWNPVYTFNQDTSQVALRGKLKFPLWSFVGTAVCLAFACAFWGDGSAHPWSFAWHKARRTQPFEKKSPFDGALTGEGERGAWKPPDVSAGGMLMEAGCAPVSCLHRKLLGIWLNCGVMGEATYVDEEDCDSAEEDLDYASLGGRSVRVTAVDGDWTRDQRRKVYVQGVHPDVPKDEVHLFLSAVGKLQTLRLDCTTKYLTNVLFHGLNDMCGWQVALSPAARLSAQSMAKEEPAQLSKGTASKQSGSEPTSDSETTAAKRSRFHGVLYGFWPTLSWTILILAFTLWLNVRWSMSGSLGFSHLDRRTAVEASPLLPGPTSLLAFRAVSVVLTGAPLAGAVAFYRRKRKEEGEPLFLHGFEVLVIFCTLWTWCWKAMYFLFASSLSLAYISVGWVPPHCVTGALWIIFDVAFGMSWVVFWAVWLFLLPFAWYAGHKWALDELLSPLPFYFHNANVVLMCAELVFSRWTVNLEHCIFPVYFGLAYLYWNWWLYSKIRVWIYFFLDYDRPSSVPVCLILVFIIVASFDFGAWLAHILSTPTRGGRHVLLLDLKDHIVDTLPDSNELRWCRIHGGRNTARINFAKRSMAHKALKLRGSVLKGGTSRIDVYWPYNREVAPGEVYLEIAEILNSNQTLPYAESAPRRAGDATMGRTNVRVVVRARPTASFASEHFQFHEAADSIDMRLPKDESAGLVNNQQESWHFKLDKVLANASQEQVYDLCSGDVVRSVMDGYNGTVMAYGQTGAGKTHTMTGGHMGFADRGIVPRAISAIYAEAAARPENNITIKLSYVEIYNELMFDLLTDVGVAEQSGDLTIVEDARGNIQALHIFFQGDTNRHVAEHALNKGSTRSHVVFTIYVESRSRVESSEKVIFSKLHLVDLAGSERVKKTGSDGVMLKEATFINKSLTFLEQVVVALGNKHRDHIPYRQSKLTHMLKDSLGGNCKTVMVANIWPEAKMLEETASTLRFATRMMKVSNEASVNVHLDPQLLIRKYERQIKDLKQELAMHDTLAGRSRVQKYERQIKDLKQDATQRQIATARAQLSCHCEITEVQMYLEGEVQEIEVSSLRMVYESFTCFRKLYQDLRTELLNRPIQAAPAAGGDAEAADGAGAAATGAEAHEGEVGEDVEGRGIAVGVAPSGSRPPQEASAPGAGGEEEEEGDGEGLGAVFAEWKAKDGQVYEDAFEKNKQELREKRSEMKDALMVANGKKREIDEAKERLARKQADKGMDPERDEENGVGQEPVLSLRSAETFGTVPFMCNGSDDAVLADIPVGREATWRLLCRQPQIYECEAFLTPEECKAIRSLVEENLDGSSPAKVRVDLDPTGKESGPWSVLRCVERRVSALSGLEPHGGEMPWAVHFTPPDGARDEDPRVALGLHVDTNNCRDLRWLTFIIYLETVPPSEGGHTLFPLARPTKRKLEVGERLLAAGLRHTGQALSPLQPDEVQDAGAALLHEGCCVAFWTRTPSTGSVDAASWHGGAAVRGEGKGKWTLQKFREAPERRECCAEAFARSHGSLCLPNTSAGVRFVEGDPALPPPAPKRTGRADDLIDEEEYALIKNLKETKQQYREAFERHSRVKTEVVQIEHLMQQCKARLVQGFEEYYDQKYGHLVRQAEAPEDEGERYDPQEMFDLAEADRLETQHPDAMASAAD</sequence>
<feature type="transmembrane region" description="Helical" evidence="9">
    <location>
        <begin position="272"/>
        <end position="293"/>
    </location>
</feature>
<dbReference type="GO" id="GO:0005524">
    <property type="term" value="F:ATP binding"/>
    <property type="evidence" value="ECO:0007669"/>
    <property type="project" value="UniProtKB-UniRule"/>
</dbReference>
<proteinExistence type="inferred from homology"/>
<dbReference type="PANTHER" id="PTHR47968">
    <property type="entry name" value="CENTROMERE PROTEIN E"/>
    <property type="match status" value="1"/>
</dbReference>
<feature type="domain" description="Kinesin motor" evidence="10">
    <location>
        <begin position="656"/>
        <end position="976"/>
    </location>
</feature>
<dbReference type="GO" id="GO:0003676">
    <property type="term" value="F:nucleic acid binding"/>
    <property type="evidence" value="ECO:0007669"/>
    <property type="project" value="InterPro"/>
</dbReference>
<accession>A0A1Q9EV04</accession>
<evidence type="ECO:0000256" key="9">
    <source>
        <dbReference type="SAM" id="Phobius"/>
    </source>
</evidence>
<feature type="transmembrane region" description="Helical" evidence="9">
    <location>
        <begin position="382"/>
        <end position="400"/>
    </location>
</feature>
<feature type="transmembrane region" description="Helical" evidence="9">
    <location>
        <begin position="407"/>
        <end position="430"/>
    </location>
</feature>
<evidence type="ECO:0000256" key="1">
    <source>
        <dbReference type="ARBA" id="ARBA00022553"/>
    </source>
</evidence>
<dbReference type="InterPro" id="IPR027417">
    <property type="entry name" value="P-loop_NTPase"/>
</dbReference>
<dbReference type="InterPro" id="IPR035979">
    <property type="entry name" value="RBD_domain_sf"/>
</dbReference>